<dbReference type="GO" id="GO:0000287">
    <property type="term" value="F:magnesium ion binding"/>
    <property type="evidence" value="ECO:0007669"/>
    <property type="project" value="InterPro"/>
</dbReference>
<organism evidence="1 2">
    <name type="scientific">Cohnella zeiphila</name>
    <dbReference type="NCBI Taxonomy" id="2761120"/>
    <lineage>
        <taxon>Bacteria</taxon>
        <taxon>Bacillati</taxon>
        <taxon>Bacillota</taxon>
        <taxon>Bacilli</taxon>
        <taxon>Bacillales</taxon>
        <taxon>Paenibacillaceae</taxon>
        <taxon>Cohnella</taxon>
    </lineage>
</organism>
<accession>A0A7X0VVZ7</accession>
<evidence type="ECO:0000313" key="1">
    <source>
        <dbReference type="EMBL" id="MBB6731902.1"/>
    </source>
</evidence>
<protein>
    <submittedName>
        <fullName evidence="1">Uncharacterized protein</fullName>
    </submittedName>
</protein>
<comment type="caution">
    <text evidence="1">The sequence shown here is derived from an EMBL/GenBank/DDBJ whole genome shotgun (WGS) entry which is preliminary data.</text>
</comment>
<dbReference type="Gene3D" id="3.30.1330.70">
    <property type="entry name" value="Holliday junction resolvase RusA"/>
    <property type="match status" value="1"/>
</dbReference>
<dbReference type="InterPro" id="IPR036614">
    <property type="entry name" value="RusA-like_sf"/>
</dbReference>
<evidence type="ECO:0000313" key="2">
    <source>
        <dbReference type="Proteomes" id="UP000564644"/>
    </source>
</evidence>
<dbReference type="AlphaFoldDB" id="A0A7X0VVZ7"/>
<gene>
    <name evidence="1" type="ORF">H7C18_13355</name>
</gene>
<dbReference type="GO" id="GO:0006281">
    <property type="term" value="P:DNA repair"/>
    <property type="evidence" value="ECO:0007669"/>
    <property type="project" value="InterPro"/>
</dbReference>
<dbReference type="SUPFAM" id="SSF103084">
    <property type="entry name" value="Holliday junction resolvase RusA"/>
    <property type="match status" value="1"/>
</dbReference>
<dbReference type="GO" id="GO:0006310">
    <property type="term" value="P:DNA recombination"/>
    <property type="evidence" value="ECO:0007669"/>
    <property type="project" value="InterPro"/>
</dbReference>
<dbReference type="RefSeq" id="WP_185129574.1">
    <property type="nucleotide sequence ID" value="NZ_JACJVO010000016.1"/>
</dbReference>
<name>A0A7X0VVZ7_9BACL</name>
<dbReference type="EMBL" id="JACJVO010000016">
    <property type="protein sequence ID" value="MBB6731902.1"/>
    <property type="molecule type" value="Genomic_DNA"/>
</dbReference>
<reference evidence="1 2" key="1">
    <citation type="submission" date="2020-08" db="EMBL/GenBank/DDBJ databases">
        <title>Cohnella phylogeny.</title>
        <authorList>
            <person name="Dunlap C."/>
        </authorList>
    </citation>
    <scope>NUCLEOTIDE SEQUENCE [LARGE SCALE GENOMIC DNA]</scope>
    <source>
        <strain evidence="1 2">CBP 2801</strain>
    </source>
</reference>
<keyword evidence="2" id="KW-1185">Reference proteome</keyword>
<dbReference type="Proteomes" id="UP000564644">
    <property type="component" value="Unassembled WGS sequence"/>
</dbReference>
<sequence>MNQTIKVNNLPPTQNELRRMHFQTIAKEKTEWERVMWFIVKEQKIVPIKAASITYEFFFPDKRRRDPDNYAASAKMLQDGLVKAGILPDDNFDHVPELRIKRGGISKNPYILIHLEEVS</sequence>
<proteinExistence type="predicted"/>